<evidence type="ECO:0000256" key="8">
    <source>
        <dbReference type="ARBA" id="ARBA00022741"/>
    </source>
</evidence>
<keyword evidence="9 13" id="KW-0418">Kinase</keyword>
<accession>A0A1X9MI67</accession>
<comment type="catalytic activity">
    <reaction evidence="11 13">
        <text>L-homoserine + ATP = O-phospho-L-homoserine + ADP + H(+)</text>
        <dbReference type="Rhea" id="RHEA:13985"/>
        <dbReference type="ChEBI" id="CHEBI:15378"/>
        <dbReference type="ChEBI" id="CHEBI:30616"/>
        <dbReference type="ChEBI" id="CHEBI:57476"/>
        <dbReference type="ChEBI" id="CHEBI:57590"/>
        <dbReference type="ChEBI" id="CHEBI:456216"/>
        <dbReference type="EC" id="2.7.1.39"/>
    </reaction>
</comment>
<dbReference type="GO" id="GO:0005737">
    <property type="term" value="C:cytoplasm"/>
    <property type="evidence" value="ECO:0007669"/>
    <property type="project" value="UniProtKB-SubCell"/>
</dbReference>
<keyword evidence="8 13" id="KW-0547">Nucleotide-binding</keyword>
<dbReference type="Pfam" id="PF08544">
    <property type="entry name" value="GHMP_kinases_C"/>
    <property type="match status" value="1"/>
</dbReference>
<dbReference type="InterPro" id="IPR000870">
    <property type="entry name" value="Homoserine_kinase"/>
</dbReference>
<keyword evidence="7 13" id="KW-0791">Threonine biosynthesis</keyword>
<evidence type="ECO:0000256" key="5">
    <source>
        <dbReference type="ARBA" id="ARBA00022605"/>
    </source>
</evidence>
<dbReference type="InterPro" id="IPR036554">
    <property type="entry name" value="GHMP_kinase_C_sf"/>
</dbReference>
<evidence type="ECO:0000256" key="9">
    <source>
        <dbReference type="ARBA" id="ARBA00022777"/>
    </source>
</evidence>
<dbReference type="AlphaFoldDB" id="A0A1X9MI67"/>
<keyword evidence="10 13" id="KW-0067">ATP-binding</keyword>
<dbReference type="GO" id="GO:0004413">
    <property type="term" value="F:homoserine kinase activity"/>
    <property type="evidence" value="ECO:0007669"/>
    <property type="project" value="UniProtKB-UniRule"/>
</dbReference>
<dbReference type="UniPathway" id="UPA00050">
    <property type="reaction ID" value="UER00064"/>
</dbReference>
<evidence type="ECO:0000259" key="14">
    <source>
        <dbReference type="Pfam" id="PF00288"/>
    </source>
</evidence>
<evidence type="ECO:0000256" key="3">
    <source>
        <dbReference type="ARBA" id="ARBA00012078"/>
    </source>
</evidence>
<keyword evidence="13" id="KW-0963">Cytoplasm</keyword>
<dbReference type="EC" id="2.7.1.39" evidence="3 13"/>
<dbReference type="InterPro" id="IPR014721">
    <property type="entry name" value="Ribsml_uS5_D2-typ_fold_subgr"/>
</dbReference>
<dbReference type="NCBIfam" id="TIGR00191">
    <property type="entry name" value="thrB"/>
    <property type="match status" value="1"/>
</dbReference>
<protein>
    <recommendedName>
        <fullName evidence="4 13">Homoserine kinase</fullName>
        <shortName evidence="13">HK</shortName>
        <shortName evidence="13">HSK</shortName>
        <ecNumber evidence="3 13">2.7.1.39</ecNumber>
    </recommendedName>
</protein>
<dbReference type="RefSeq" id="WP_066156474.1">
    <property type="nucleotide sequence ID" value="NZ_CP020814.1"/>
</dbReference>
<gene>
    <name evidence="13 16" type="primary">thrB</name>
    <name evidence="16" type="ORF">BkAM31D_19900</name>
</gene>
<name>A0A1X9MI67_9BACI</name>
<dbReference type="InterPro" id="IPR006203">
    <property type="entry name" value="GHMP_knse_ATP-bd_CS"/>
</dbReference>
<evidence type="ECO:0000256" key="11">
    <source>
        <dbReference type="ARBA" id="ARBA00049375"/>
    </source>
</evidence>
<evidence type="ECO:0000256" key="2">
    <source>
        <dbReference type="ARBA" id="ARBA00007370"/>
    </source>
</evidence>
<dbReference type="PROSITE" id="PS00627">
    <property type="entry name" value="GHMP_KINASES_ATP"/>
    <property type="match status" value="1"/>
</dbReference>
<feature type="binding site" evidence="13">
    <location>
        <begin position="89"/>
        <end position="99"/>
    </location>
    <ligand>
        <name>ATP</name>
        <dbReference type="ChEBI" id="CHEBI:30616"/>
    </ligand>
</feature>
<evidence type="ECO:0000313" key="17">
    <source>
        <dbReference type="Proteomes" id="UP000193006"/>
    </source>
</evidence>
<dbReference type="KEGG" id="bkw:BkAM31D_19900"/>
<keyword evidence="6 13" id="KW-0808">Transferase</keyword>
<reference evidence="16 17" key="1">
    <citation type="submission" date="2017-04" db="EMBL/GenBank/DDBJ databases">
        <title>Bacillus krulwichiae AM31D Genome sequencing and assembly.</title>
        <authorList>
            <person name="Krulwich T.A."/>
            <person name="Anastor L."/>
            <person name="Ehrlich R."/>
            <person name="Ehrlich G.D."/>
            <person name="Janto B."/>
        </authorList>
    </citation>
    <scope>NUCLEOTIDE SEQUENCE [LARGE SCALE GENOMIC DNA]</scope>
    <source>
        <strain evidence="16 17">AM31D</strain>
    </source>
</reference>
<dbReference type="GO" id="GO:0005524">
    <property type="term" value="F:ATP binding"/>
    <property type="evidence" value="ECO:0007669"/>
    <property type="project" value="UniProtKB-UniRule"/>
</dbReference>
<evidence type="ECO:0000259" key="15">
    <source>
        <dbReference type="Pfam" id="PF08544"/>
    </source>
</evidence>
<dbReference type="STRING" id="199441.BkAM31D_19900"/>
<dbReference type="HAMAP" id="MF_00384">
    <property type="entry name" value="Homoser_kinase"/>
    <property type="match status" value="1"/>
</dbReference>
<evidence type="ECO:0000256" key="1">
    <source>
        <dbReference type="ARBA" id="ARBA00005015"/>
    </source>
</evidence>
<keyword evidence="17" id="KW-1185">Reference proteome</keyword>
<evidence type="ECO:0000256" key="7">
    <source>
        <dbReference type="ARBA" id="ARBA00022697"/>
    </source>
</evidence>
<comment type="function">
    <text evidence="12 13">Catalyzes the ATP-dependent phosphorylation of L-homoserine to L-homoserine phosphate.</text>
</comment>
<evidence type="ECO:0000256" key="13">
    <source>
        <dbReference type="HAMAP-Rule" id="MF_00384"/>
    </source>
</evidence>
<dbReference type="PRINTS" id="PR00958">
    <property type="entry name" value="HOMSERKINASE"/>
</dbReference>
<dbReference type="Proteomes" id="UP000193006">
    <property type="component" value="Chromosome"/>
</dbReference>
<dbReference type="PIRSF" id="PIRSF000676">
    <property type="entry name" value="Homoser_kin"/>
    <property type="match status" value="1"/>
</dbReference>
<evidence type="ECO:0000256" key="4">
    <source>
        <dbReference type="ARBA" id="ARBA00017858"/>
    </source>
</evidence>
<dbReference type="GO" id="GO:0009088">
    <property type="term" value="P:threonine biosynthetic process"/>
    <property type="evidence" value="ECO:0007669"/>
    <property type="project" value="UniProtKB-UniRule"/>
</dbReference>
<organism evidence="16 17">
    <name type="scientific">Halalkalibacter krulwichiae</name>
    <dbReference type="NCBI Taxonomy" id="199441"/>
    <lineage>
        <taxon>Bacteria</taxon>
        <taxon>Bacillati</taxon>
        <taxon>Bacillota</taxon>
        <taxon>Bacilli</taxon>
        <taxon>Bacillales</taxon>
        <taxon>Bacillaceae</taxon>
        <taxon>Halalkalibacter</taxon>
    </lineage>
</organism>
<dbReference type="InterPro" id="IPR020568">
    <property type="entry name" value="Ribosomal_Su5_D2-typ_SF"/>
</dbReference>
<evidence type="ECO:0000256" key="6">
    <source>
        <dbReference type="ARBA" id="ARBA00022679"/>
    </source>
</evidence>
<dbReference type="InterPro" id="IPR006204">
    <property type="entry name" value="GHMP_kinase_N_dom"/>
</dbReference>
<evidence type="ECO:0000256" key="12">
    <source>
        <dbReference type="ARBA" id="ARBA00049954"/>
    </source>
</evidence>
<dbReference type="InterPro" id="IPR013750">
    <property type="entry name" value="GHMP_kinase_C_dom"/>
</dbReference>
<feature type="domain" description="GHMP kinase N-terminal" evidence="14">
    <location>
        <begin position="60"/>
        <end position="142"/>
    </location>
</feature>
<dbReference type="Pfam" id="PF00288">
    <property type="entry name" value="GHMP_kinases_N"/>
    <property type="match status" value="1"/>
</dbReference>
<dbReference type="EMBL" id="CP020814">
    <property type="protein sequence ID" value="ARK31923.1"/>
    <property type="molecule type" value="Genomic_DNA"/>
</dbReference>
<dbReference type="Gene3D" id="3.30.70.890">
    <property type="entry name" value="GHMP kinase, C-terminal domain"/>
    <property type="match status" value="1"/>
</dbReference>
<proteinExistence type="inferred from homology"/>
<keyword evidence="5 13" id="KW-0028">Amino-acid biosynthesis</keyword>
<feature type="domain" description="GHMP kinase C-terminal" evidence="15">
    <location>
        <begin position="203"/>
        <end position="281"/>
    </location>
</feature>
<evidence type="ECO:0000256" key="10">
    <source>
        <dbReference type="ARBA" id="ARBA00022840"/>
    </source>
</evidence>
<comment type="similarity">
    <text evidence="2 13">Belongs to the GHMP kinase family. Homoserine kinase subfamily.</text>
</comment>
<dbReference type="PANTHER" id="PTHR20861">
    <property type="entry name" value="HOMOSERINE/4-DIPHOSPHOCYTIDYL-2-C-METHYL-D-ERYTHRITOL KINASE"/>
    <property type="match status" value="1"/>
</dbReference>
<comment type="pathway">
    <text evidence="1 13">Amino-acid biosynthesis; L-threonine biosynthesis; L-threonine from L-aspartate: step 4/5.</text>
</comment>
<evidence type="ECO:0000313" key="16">
    <source>
        <dbReference type="EMBL" id="ARK31923.1"/>
    </source>
</evidence>
<dbReference type="SUPFAM" id="SSF55060">
    <property type="entry name" value="GHMP Kinase, C-terminal domain"/>
    <property type="match status" value="1"/>
</dbReference>
<dbReference type="Gene3D" id="3.30.230.10">
    <property type="match status" value="1"/>
</dbReference>
<dbReference type="PANTHER" id="PTHR20861:SF1">
    <property type="entry name" value="HOMOSERINE KINASE"/>
    <property type="match status" value="1"/>
</dbReference>
<sequence>MSLEPFFITVPGSSANLGPGFDSVGLAVNRFLTLEVSRSDQWTFTSESVDLQGIETGEDNLIYQVAAHVAKELGQEISPCNVVMTSDIPLARGLGSSAAAIVAGIELANQLLGEPLTVEEKVRFASLWEGHPDNVAASIYGGLVIGTHTETATDVLYGGIPEIDLVLLVPSEELKTKKARGVLPTELTYRQAVRASSVANVLVAALLQGNWQVAGKMMNEDLFHHPYRRELVPHLEEVIRYVQEETSAYGAALSGAGPTMLCIAPVQRGEEIQEKLQRHFPDFEVAVLKPAKSGIQVTKGLSQIEQSAQTVE</sequence>
<dbReference type="SUPFAM" id="SSF54211">
    <property type="entry name" value="Ribosomal protein S5 domain 2-like"/>
    <property type="match status" value="1"/>
</dbReference>
<comment type="subcellular location">
    <subcellularLocation>
        <location evidence="13">Cytoplasm</location>
    </subcellularLocation>
</comment>